<evidence type="ECO:0000313" key="1">
    <source>
        <dbReference type="EMBL" id="ADB51886.1"/>
    </source>
</evidence>
<dbReference type="HOGENOM" id="CLU_129221_0_0_11"/>
<evidence type="ECO:0008006" key="3">
    <source>
        <dbReference type="Google" id="ProtNLM"/>
    </source>
</evidence>
<dbReference type="Proteomes" id="UP000008229">
    <property type="component" value="Chromosome"/>
</dbReference>
<reference evidence="1 2" key="1">
    <citation type="journal article" date="2010" name="Stand. Genomic Sci.">
        <title>Complete genome sequence of Conexibacter woesei type strain (ID131577).</title>
        <authorList>
            <person name="Pukall R."/>
            <person name="Lapidus A."/>
            <person name="Glavina Del Rio T."/>
            <person name="Copeland A."/>
            <person name="Tice H."/>
            <person name="Cheng J.-F."/>
            <person name="Lucas S."/>
            <person name="Chen F."/>
            <person name="Nolan M."/>
            <person name="Bruce D."/>
            <person name="Goodwin L."/>
            <person name="Pitluck S."/>
            <person name="Mavromatis K."/>
            <person name="Ivanova N."/>
            <person name="Ovchinnikova G."/>
            <person name="Pati A."/>
            <person name="Chen A."/>
            <person name="Palaniappan K."/>
            <person name="Land M."/>
            <person name="Hauser L."/>
            <person name="Chang Y.-J."/>
            <person name="Jeffries C.D."/>
            <person name="Chain P."/>
            <person name="Meincke L."/>
            <person name="Sims D."/>
            <person name="Brettin T."/>
            <person name="Detter J.C."/>
            <person name="Rohde M."/>
            <person name="Goeker M."/>
            <person name="Bristow J."/>
            <person name="Eisen J.A."/>
            <person name="Markowitz V."/>
            <person name="Kyrpides N.C."/>
            <person name="Klenk H.-P."/>
            <person name="Hugenholtz P."/>
        </authorList>
    </citation>
    <scope>NUCLEOTIDE SEQUENCE [LARGE SCALE GENOMIC DNA]</scope>
    <source>
        <strain evidence="2">DSM 14684 / CIP 108061 / JCM 11494 / NBRC 100937 / ID131577</strain>
    </source>
</reference>
<dbReference type="eggNOG" id="COG4430">
    <property type="taxonomic scope" value="Bacteria"/>
</dbReference>
<keyword evidence="2" id="KW-1185">Reference proteome</keyword>
<evidence type="ECO:0000313" key="2">
    <source>
        <dbReference type="Proteomes" id="UP000008229"/>
    </source>
</evidence>
<dbReference type="OrthoDB" id="9800461at2"/>
<protein>
    <recommendedName>
        <fullName evidence="3">DUF3052 domain-containing protein</fullName>
    </recommendedName>
</protein>
<dbReference type="KEGG" id="cwo:Cwoe_3468"/>
<sequence>MSGYSGTPLPQKLGIKPGQRIAFLDAPPQFADALGPLPDGAGRPRTQARGPLDLAVAFFLERARLDRRMPRLIAALETDGALWIAWPKKASRVPTDLTEDVVRELALAAGVVDVKVCAIDATWSGLKLVRRVKDRQ</sequence>
<dbReference type="STRING" id="469383.Cwoe_3468"/>
<dbReference type="AlphaFoldDB" id="D3EZC1"/>
<gene>
    <name evidence="1" type="ordered locus">Cwoe_3468</name>
</gene>
<dbReference type="RefSeq" id="WP_012934937.1">
    <property type="nucleotide sequence ID" value="NC_013739.1"/>
</dbReference>
<proteinExistence type="predicted"/>
<name>D3EZC1_CONWI</name>
<reference evidence="2" key="2">
    <citation type="submission" date="2010-01" db="EMBL/GenBank/DDBJ databases">
        <title>The complete genome of Conexibacter woesei DSM 14684.</title>
        <authorList>
            <consortium name="US DOE Joint Genome Institute (JGI-PGF)"/>
            <person name="Lucas S."/>
            <person name="Copeland A."/>
            <person name="Lapidus A."/>
            <person name="Glavina del Rio T."/>
            <person name="Dalin E."/>
            <person name="Tice H."/>
            <person name="Bruce D."/>
            <person name="Goodwin L."/>
            <person name="Pitluck S."/>
            <person name="Kyrpides N."/>
            <person name="Mavromatis K."/>
            <person name="Ivanova N."/>
            <person name="Mikhailova N."/>
            <person name="Chertkov O."/>
            <person name="Brettin T."/>
            <person name="Detter J.C."/>
            <person name="Han C."/>
            <person name="Larimer F."/>
            <person name="Land M."/>
            <person name="Hauser L."/>
            <person name="Markowitz V."/>
            <person name="Cheng J.-F."/>
            <person name="Hugenholtz P."/>
            <person name="Woyke T."/>
            <person name="Wu D."/>
            <person name="Pukall R."/>
            <person name="Steenblock K."/>
            <person name="Schneider S."/>
            <person name="Klenk H.-P."/>
            <person name="Eisen J.A."/>
        </authorList>
    </citation>
    <scope>NUCLEOTIDE SEQUENCE [LARGE SCALE GENOMIC DNA]</scope>
    <source>
        <strain evidence="2">DSM 14684 / CIP 108061 / JCM 11494 / NBRC 100937 / ID131577</strain>
    </source>
</reference>
<dbReference type="EMBL" id="CP001854">
    <property type="protein sequence ID" value="ADB51886.1"/>
    <property type="molecule type" value="Genomic_DNA"/>
</dbReference>
<accession>D3EZC1</accession>
<organism evidence="1 2">
    <name type="scientific">Conexibacter woesei (strain DSM 14684 / CCUG 47730 / CIP 108061 / JCM 11494 / NBRC 100937 / ID131577)</name>
    <dbReference type="NCBI Taxonomy" id="469383"/>
    <lineage>
        <taxon>Bacteria</taxon>
        <taxon>Bacillati</taxon>
        <taxon>Actinomycetota</taxon>
        <taxon>Thermoleophilia</taxon>
        <taxon>Solirubrobacterales</taxon>
        <taxon>Conexibacteraceae</taxon>
        <taxon>Conexibacter</taxon>
    </lineage>
</organism>